<reference evidence="1 2" key="1">
    <citation type="journal article" date="2021" name="Front. Genet.">
        <title>Chromosome-Level Genome Assembly Reveals Significant Gene Expansion in the Toll and IMD Signaling Pathways of Dendrolimus kikuchii.</title>
        <authorList>
            <person name="Zhou J."/>
            <person name="Wu P."/>
            <person name="Xiong Z."/>
            <person name="Liu N."/>
            <person name="Zhao N."/>
            <person name="Ji M."/>
            <person name="Qiu Y."/>
            <person name="Yang B."/>
        </authorList>
    </citation>
    <scope>NUCLEOTIDE SEQUENCE [LARGE SCALE GENOMIC DNA]</scope>
    <source>
        <strain evidence="1">Ann1</strain>
    </source>
</reference>
<dbReference type="Proteomes" id="UP000824533">
    <property type="component" value="Linkage Group LG10"/>
</dbReference>
<accession>A0ACC1D3D8</accession>
<gene>
    <name evidence="1" type="ORF">K1T71_006256</name>
</gene>
<evidence type="ECO:0000313" key="1">
    <source>
        <dbReference type="EMBL" id="KAJ0178433.1"/>
    </source>
</evidence>
<protein>
    <submittedName>
        <fullName evidence="1">Uncharacterized protein</fullName>
    </submittedName>
</protein>
<name>A0ACC1D3D8_9NEOP</name>
<proteinExistence type="predicted"/>
<dbReference type="EMBL" id="CM034396">
    <property type="protein sequence ID" value="KAJ0178433.1"/>
    <property type="molecule type" value="Genomic_DNA"/>
</dbReference>
<evidence type="ECO:0000313" key="2">
    <source>
        <dbReference type="Proteomes" id="UP000824533"/>
    </source>
</evidence>
<sequence length="121" mass="13721">MTVFFISNIDSTVTAMSRKKLTDSDLISHLIEDVSTPELTPERDPYSDDGEFGSDQEFEPNYDDMSSTDSDPAESRKIQRNMTRRQFSGSNIDARDVVKKNPLCPTCFEEWHTSYAKLGNA</sequence>
<comment type="caution">
    <text evidence="1">The sequence shown here is derived from an EMBL/GenBank/DDBJ whole genome shotgun (WGS) entry which is preliminary data.</text>
</comment>
<keyword evidence="2" id="KW-1185">Reference proteome</keyword>
<organism evidence="1 2">
    <name type="scientific">Dendrolimus kikuchii</name>
    <dbReference type="NCBI Taxonomy" id="765133"/>
    <lineage>
        <taxon>Eukaryota</taxon>
        <taxon>Metazoa</taxon>
        <taxon>Ecdysozoa</taxon>
        <taxon>Arthropoda</taxon>
        <taxon>Hexapoda</taxon>
        <taxon>Insecta</taxon>
        <taxon>Pterygota</taxon>
        <taxon>Neoptera</taxon>
        <taxon>Endopterygota</taxon>
        <taxon>Lepidoptera</taxon>
        <taxon>Glossata</taxon>
        <taxon>Ditrysia</taxon>
        <taxon>Bombycoidea</taxon>
        <taxon>Lasiocampidae</taxon>
        <taxon>Dendrolimus</taxon>
    </lineage>
</organism>